<dbReference type="InterPro" id="IPR027417">
    <property type="entry name" value="P-loop_NTPase"/>
</dbReference>
<dbReference type="SMART" id="SM00382">
    <property type="entry name" value="AAA"/>
    <property type="match status" value="1"/>
</dbReference>
<dbReference type="Pfam" id="PF00005">
    <property type="entry name" value="ABC_tran"/>
    <property type="match status" value="1"/>
</dbReference>
<gene>
    <name evidence="5" type="ORF">G7057_00915</name>
</gene>
<dbReference type="InterPro" id="IPR003593">
    <property type="entry name" value="AAA+_ATPase"/>
</dbReference>
<keyword evidence="6" id="KW-1185">Reference proteome</keyword>
<evidence type="ECO:0000256" key="3">
    <source>
        <dbReference type="ARBA" id="ARBA00022840"/>
    </source>
</evidence>
<dbReference type="PROSITE" id="PS00211">
    <property type="entry name" value="ABC_TRANSPORTER_1"/>
    <property type="match status" value="1"/>
</dbReference>
<name>A0A6G7K7E1_9LACT</name>
<accession>A0A6G7K7E1</accession>
<evidence type="ECO:0000313" key="5">
    <source>
        <dbReference type="EMBL" id="QII81170.1"/>
    </source>
</evidence>
<dbReference type="PROSITE" id="PS50893">
    <property type="entry name" value="ABC_TRANSPORTER_2"/>
    <property type="match status" value="1"/>
</dbReference>
<dbReference type="InterPro" id="IPR017871">
    <property type="entry name" value="ABC_transporter-like_CS"/>
</dbReference>
<sequence length="229" mass="26251">MIEIRDVYKRFGRKKVLDGVSFTIKPNEVTCITGINGTGKTTLMNSIMRLMPIDKGHIMLDNQPITNNDFEKVAYIADSLTVPISMTIKEAMEFMSIYYERWNQKKANELLTFFRLNPEDQLKNLSKGNQAKANFLLGLAQDADYYLMDEPFSGVDVFAREQILDVFTSQFVDGKGVLIATHHIDEIEVLVDRIVMLQAGKIERDFYAEDMRENEGKAIIDVMREVYQG</sequence>
<dbReference type="KEGG" id="jar:G7057_00915"/>
<evidence type="ECO:0000313" key="6">
    <source>
        <dbReference type="Proteomes" id="UP000501451"/>
    </source>
</evidence>
<proteinExistence type="predicted"/>
<keyword evidence="1" id="KW-0813">Transport</keyword>
<dbReference type="EMBL" id="CP049740">
    <property type="protein sequence ID" value="QII81170.1"/>
    <property type="molecule type" value="Genomic_DNA"/>
</dbReference>
<reference evidence="5 6" key="1">
    <citation type="journal article" date="2017" name="Int. J. Syst. Evol. Microbiol.">
        <title>Jeotgalibaca porci sp. nov. and Jeotgalibaca arthritidis sp. nov., isolated from pigs, and emended description of the genus Jeotgalibaca.</title>
        <authorList>
            <person name="Zamora L."/>
            <person name="Perez-Sancho M."/>
            <person name="Dominguez L."/>
            <person name="Fernandez-Garayzabal J.F."/>
            <person name="Vela A.I."/>
        </authorList>
    </citation>
    <scope>NUCLEOTIDE SEQUENCE [LARGE SCALE GENOMIC DNA]</scope>
    <source>
        <strain evidence="5 6">CECT 9157</strain>
    </source>
</reference>
<dbReference type="GO" id="GO:0005524">
    <property type="term" value="F:ATP binding"/>
    <property type="evidence" value="ECO:0007669"/>
    <property type="project" value="UniProtKB-KW"/>
</dbReference>
<feature type="domain" description="ABC transporter" evidence="4">
    <location>
        <begin position="2"/>
        <end position="224"/>
    </location>
</feature>
<dbReference type="RefSeq" id="WP_166160611.1">
    <property type="nucleotide sequence ID" value="NZ_CP049740.1"/>
</dbReference>
<dbReference type="AlphaFoldDB" id="A0A6G7K7E1"/>
<dbReference type="PANTHER" id="PTHR42939:SF1">
    <property type="entry name" value="ABC TRANSPORTER ATP-BINDING PROTEIN ALBC-RELATED"/>
    <property type="match status" value="1"/>
</dbReference>
<evidence type="ECO:0000259" key="4">
    <source>
        <dbReference type="PROSITE" id="PS50893"/>
    </source>
</evidence>
<protein>
    <submittedName>
        <fullName evidence="5">ABC transporter ATP-binding protein</fullName>
    </submittedName>
</protein>
<keyword evidence="3 5" id="KW-0067">ATP-binding</keyword>
<dbReference type="InterPro" id="IPR051782">
    <property type="entry name" value="ABC_Transporter_VariousFunc"/>
</dbReference>
<dbReference type="SUPFAM" id="SSF52540">
    <property type="entry name" value="P-loop containing nucleoside triphosphate hydrolases"/>
    <property type="match status" value="1"/>
</dbReference>
<dbReference type="CDD" id="cd03230">
    <property type="entry name" value="ABC_DR_subfamily_A"/>
    <property type="match status" value="1"/>
</dbReference>
<dbReference type="Gene3D" id="3.40.50.300">
    <property type="entry name" value="P-loop containing nucleotide triphosphate hydrolases"/>
    <property type="match status" value="1"/>
</dbReference>
<evidence type="ECO:0000256" key="2">
    <source>
        <dbReference type="ARBA" id="ARBA00022741"/>
    </source>
</evidence>
<dbReference type="PANTHER" id="PTHR42939">
    <property type="entry name" value="ABC TRANSPORTER ATP-BINDING PROTEIN ALBC-RELATED"/>
    <property type="match status" value="1"/>
</dbReference>
<dbReference type="InterPro" id="IPR003439">
    <property type="entry name" value="ABC_transporter-like_ATP-bd"/>
</dbReference>
<dbReference type="Proteomes" id="UP000501451">
    <property type="component" value="Chromosome"/>
</dbReference>
<organism evidence="5 6">
    <name type="scientific">Jeotgalibaca arthritidis</name>
    <dbReference type="NCBI Taxonomy" id="1868794"/>
    <lineage>
        <taxon>Bacteria</taxon>
        <taxon>Bacillati</taxon>
        <taxon>Bacillota</taxon>
        <taxon>Bacilli</taxon>
        <taxon>Lactobacillales</taxon>
        <taxon>Carnobacteriaceae</taxon>
        <taxon>Jeotgalibaca</taxon>
    </lineage>
</organism>
<keyword evidence="2" id="KW-0547">Nucleotide-binding</keyword>
<evidence type="ECO:0000256" key="1">
    <source>
        <dbReference type="ARBA" id="ARBA00022448"/>
    </source>
</evidence>
<dbReference type="GO" id="GO:0016887">
    <property type="term" value="F:ATP hydrolysis activity"/>
    <property type="evidence" value="ECO:0007669"/>
    <property type="project" value="InterPro"/>
</dbReference>